<keyword evidence="1" id="KW-1133">Transmembrane helix</keyword>
<keyword evidence="1" id="KW-0812">Transmembrane</keyword>
<accession>H2EDI9</accession>
<organism evidence="2">
    <name type="scientific">Moumouvirus sp. 'Monve'</name>
    <dbReference type="NCBI Taxonomy" id="1128131"/>
    <lineage>
        <taxon>Viruses</taxon>
        <taxon>Varidnaviria</taxon>
        <taxon>Bamfordvirae</taxon>
        <taxon>Nucleocytoviricota</taxon>
        <taxon>Megaviricetes</taxon>
        <taxon>Imitervirales</taxon>
        <taxon>Mimiviridae</taxon>
        <taxon>Megamimivirinae</taxon>
        <taxon>Moumouvirus</taxon>
    </lineage>
</organism>
<proteinExistence type="predicted"/>
<feature type="transmembrane region" description="Helical" evidence="1">
    <location>
        <begin position="37"/>
        <end position="56"/>
    </location>
</feature>
<name>H2EDI9_9VIRU</name>
<dbReference type="EMBL" id="JN885995">
    <property type="protein sequence ID" value="AEX62462.1"/>
    <property type="molecule type" value="Genomic_DNA"/>
</dbReference>
<sequence length="57" mass="6800">MEINILNTLDENLLNLIMLFLDDVSKFFLLRRVKKPGSFYMIQYLLLCSIIFMITIK</sequence>
<evidence type="ECO:0000313" key="2">
    <source>
        <dbReference type="EMBL" id="AEX62462.1"/>
    </source>
</evidence>
<reference evidence="2" key="1">
    <citation type="submission" date="2011-10" db="EMBL/GenBank/DDBJ databases">
        <title>Provirophages and transpovirons: unique mobilome of giant viruses.</title>
        <authorList>
            <person name="Desnues C."/>
            <person name="LaScola B."/>
            <person name="Yutin N."/>
            <person name="Fournous G."/>
            <person name="Koonin E."/>
            <person name="Raoult D."/>
        </authorList>
    </citation>
    <scope>NUCLEOTIDE SEQUENCE</scope>
    <source>
        <strain evidence="2">Mv13-mv</strain>
    </source>
</reference>
<gene>
    <name evidence="2" type="ORF">mv_L257</name>
</gene>
<evidence type="ECO:0000256" key="1">
    <source>
        <dbReference type="SAM" id="Phobius"/>
    </source>
</evidence>
<protein>
    <submittedName>
        <fullName evidence="2">Uncharacterized protein</fullName>
    </submittedName>
</protein>
<keyword evidence="1" id="KW-0472">Membrane</keyword>